<dbReference type="InterPro" id="IPR050287">
    <property type="entry name" value="MTA/SAH_deaminase"/>
</dbReference>
<evidence type="ECO:0000313" key="5">
    <source>
        <dbReference type="EMBL" id="SUZ77375.1"/>
    </source>
</evidence>
<accession>A0A381QDH5</accession>
<organism evidence="5">
    <name type="scientific">marine metagenome</name>
    <dbReference type="NCBI Taxonomy" id="408172"/>
    <lineage>
        <taxon>unclassified sequences</taxon>
        <taxon>metagenomes</taxon>
        <taxon>ecological metagenomes</taxon>
    </lineage>
</organism>
<dbReference type="CDD" id="cd01298">
    <property type="entry name" value="ATZ_TRZ_like"/>
    <property type="match status" value="1"/>
</dbReference>
<dbReference type="GO" id="GO:0019239">
    <property type="term" value="F:deaminase activity"/>
    <property type="evidence" value="ECO:0007669"/>
    <property type="project" value="UniProtKB-ARBA"/>
</dbReference>
<evidence type="ECO:0000256" key="1">
    <source>
        <dbReference type="ARBA" id="ARBA00022723"/>
    </source>
</evidence>
<dbReference type="FunFam" id="3.20.20.140:FF:000014">
    <property type="entry name" value="5-methylthioadenosine/S-adenosylhomocysteine deaminase"/>
    <property type="match status" value="1"/>
</dbReference>
<name>A0A381QDH5_9ZZZZ</name>
<feature type="non-terminal residue" evidence="5">
    <location>
        <position position="1"/>
    </location>
</feature>
<evidence type="ECO:0000256" key="3">
    <source>
        <dbReference type="ARBA" id="ARBA00022833"/>
    </source>
</evidence>
<sequence>VKTLLLARHLLPISPSNTVLDDHGVVVENGRILAIDSNHSLLKKHPEAVQVDLRHHIVMPGLINAHGHLAMSLLRGLGEGHLLDTWLREVIWPLETRFVSPDFVAAGTRLAIAEMLSRGVTTASDMYYFPEVTAAIAAELGFRAQIAFPVIEQRNSYSNTADECIHRGVELNDAYRTAKTIHLAFGPHAAYTVPKDTLTRVFTLAAEIGIPIQMHIHETRQEVRNAHEKLGSSWIEYLDRYGMLVPELQAVHMTSLTPEEIQRVAERDVKVIHCPYSNLKLNSGRCPISDLYSAGITVALGTDGAASNNALDLLGEARLAALLANDGTENPSRVTSEQILESATLGGARALGLEAETGSIESGKAADLIAIDVDNPGLQPLFDAHAQLIHTAAANQVSHTWVEGKLLYENGSHIGLDVNEVVATARTWRDRLST</sequence>
<dbReference type="PANTHER" id="PTHR43794">
    <property type="entry name" value="AMINOHYDROLASE SSNA-RELATED"/>
    <property type="match status" value="1"/>
</dbReference>
<proteinExistence type="predicted"/>
<keyword evidence="2" id="KW-0378">Hydrolase</keyword>
<dbReference type="GO" id="GO:0016814">
    <property type="term" value="F:hydrolase activity, acting on carbon-nitrogen (but not peptide) bonds, in cyclic amidines"/>
    <property type="evidence" value="ECO:0007669"/>
    <property type="project" value="UniProtKB-ARBA"/>
</dbReference>
<dbReference type="InterPro" id="IPR011059">
    <property type="entry name" value="Metal-dep_hydrolase_composite"/>
</dbReference>
<protein>
    <recommendedName>
        <fullName evidence="4">Amidohydrolase-related domain-containing protein</fullName>
    </recommendedName>
</protein>
<dbReference type="SUPFAM" id="SSF51338">
    <property type="entry name" value="Composite domain of metallo-dependent hydrolases"/>
    <property type="match status" value="1"/>
</dbReference>
<gene>
    <name evidence="5" type="ORF">METZ01_LOCUS30229</name>
</gene>
<dbReference type="InterPro" id="IPR006680">
    <property type="entry name" value="Amidohydro-rel"/>
</dbReference>
<dbReference type="GO" id="GO:0046872">
    <property type="term" value="F:metal ion binding"/>
    <property type="evidence" value="ECO:0007669"/>
    <property type="project" value="UniProtKB-KW"/>
</dbReference>
<dbReference type="Gene3D" id="2.30.40.10">
    <property type="entry name" value="Urease, subunit C, domain 1"/>
    <property type="match status" value="1"/>
</dbReference>
<feature type="domain" description="Amidohydrolase-related" evidence="4">
    <location>
        <begin position="57"/>
        <end position="406"/>
    </location>
</feature>
<dbReference type="AlphaFoldDB" id="A0A381QDH5"/>
<dbReference type="PANTHER" id="PTHR43794:SF11">
    <property type="entry name" value="AMIDOHYDROLASE-RELATED DOMAIN-CONTAINING PROTEIN"/>
    <property type="match status" value="1"/>
</dbReference>
<keyword evidence="3" id="KW-0862">Zinc</keyword>
<reference evidence="5" key="1">
    <citation type="submission" date="2018-05" db="EMBL/GenBank/DDBJ databases">
        <authorList>
            <person name="Lanie J.A."/>
            <person name="Ng W.-L."/>
            <person name="Kazmierczak K.M."/>
            <person name="Andrzejewski T.M."/>
            <person name="Davidsen T.M."/>
            <person name="Wayne K.J."/>
            <person name="Tettelin H."/>
            <person name="Glass J.I."/>
            <person name="Rusch D."/>
            <person name="Podicherti R."/>
            <person name="Tsui H.-C.T."/>
            <person name="Winkler M.E."/>
        </authorList>
    </citation>
    <scope>NUCLEOTIDE SEQUENCE</scope>
</reference>
<evidence type="ECO:0000256" key="2">
    <source>
        <dbReference type="ARBA" id="ARBA00022801"/>
    </source>
</evidence>
<dbReference type="SUPFAM" id="SSF51556">
    <property type="entry name" value="Metallo-dependent hydrolases"/>
    <property type="match status" value="1"/>
</dbReference>
<keyword evidence="1" id="KW-0479">Metal-binding</keyword>
<dbReference type="InterPro" id="IPR032466">
    <property type="entry name" value="Metal_Hydrolase"/>
</dbReference>
<dbReference type="Gene3D" id="3.20.20.140">
    <property type="entry name" value="Metal-dependent hydrolases"/>
    <property type="match status" value="1"/>
</dbReference>
<evidence type="ECO:0000259" key="4">
    <source>
        <dbReference type="Pfam" id="PF01979"/>
    </source>
</evidence>
<dbReference type="EMBL" id="UINC01001315">
    <property type="protein sequence ID" value="SUZ77375.1"/>
    <property type="molecule type" value="Genomic_DNA"/>
</dbReference>
<dbReference type="Pfam" id="PF01979">
    <property type="entry name" value="Amidohydro_1"/>
    <property type="match status" value="1"/>
</dbReference>